<dbReference type="EMBL" id="CP015772">
    <property type="protein sequence ID" value="ANH83796.1"/>
    <property type="molecule type" value="Genomic_DNA"/>
</dbReference>
<reference evidence="1 2" key="1">
    <citation type="submission" date="2016-05" db="EMBL/GenBank/DDBJ databases">
        <title>Niabella ginsenosidivorans BS26 whole genome sequencing.</title>
        <authorList>
            <person name="Im W.T."/>
            <person name="Siddiqi M.Z."/>
        </authorList>
    </citation>
    <scope>NUCLEOTIDE SEQUENCE [LARGE SCALE GENOMIC DNA]</scope>
    <source>
        <strain evidence="1 2">BS26</strain>
    </source>
</reference>
<accession>A0A1A9I850</accession>
<evidence type="ECO:0000313" key="1">
    <source>
        <dbReference type="EMBL" id="ANH83796.1"/>
    </source>
</evidence>
<gene>
    <name evidence="1" type="ORF">A8C56_08315</name>
</gene>
<protein>
    <recommendedName>
        <fullName evidence="3">AAA+ ATPase domain-containing protein</fullName>
    </recommendedName>
</protein>
<dbReference type="Gene3D" id="3.40.50.300">
    <property type="entry name" value="P-loop containing nucleotide triphosphate hydrolases"/>
    <property type="match status" value="1"/>
</dbReference>
<dbReference type="InterPro" id="IPR027417">
    <property type="entry name" value="P-loop_NTPase"/>
</dbReference>
<dbReference type="AlphaFoldDB" id="A0A1A9I850"/>
<name>A0A1A9I850_9BACT</name>
<dbReference type="SUPFAM" id="SSF52540">
    <property type="entry name" value="P-loop containing nucleoside triphosphate hydrolases"/>
    <property type="match status" value="1"/>
</dbReference>
<dbReference type="Gene3D" id="3.30.920.90">
    <property type="match status" value="1"/>
</dbReference>
<organism evidence="1 2">
    <name type="scientific">Niabella ginsenosidivorans</name>
    <dbReference type="NCBI Taxonomy" id="1176587"/>
    <lineage>
        <taxon>Bacteria</taxon>
        <taxon>Pseudomonadati</taxon>
        <taxon>Bacteroidota</taxon>
        <taxon>Chitinophagia</taxon>
        <taxon>Chitinophagales</taxon>
        <taxon>Chitinophagaceae</taxon>
        <taxon>Niabella</taxon>
    </lineage>
</organism>
<dbReference type="KEGG" id="nia:A8C56_08315"/>
<evidence type="ECO:0008006" key="3">
    <source>
        <dbReference type="Google" id="ProtNLM"/>
    </source>
</evidence>
<keyword evidence="2" id="KW-1185">Reference proteome</keyword>
<evidence type="ECO:0000313" key="2">
    <source>
        <dbReference type="Proteomes" id="UP000077667"/>
    </source>
</evidence>
<sequence>MPLNITDTDILKAVRDINPSAIPPRRFYTKYYLVADGNKYPPKYVLSNANQYANGLELPLDLFTARQAVDYLTKLGFQVEKREEVPSYFEELERFLEQAKTEDLKYSSYNKNFIGLEVRVSFGRAHKAKVPRIAFLNKANSIQEYIYPAYFFYEEQGLLILAYGVNETHEPPHNWELHNPVTISKYFAEHDLGKPPNYGSSYVYKAYNANNPLNRDEIEEDLLDIIDIYNEMQEDTDMPTNTNETAQQEFRLSAFLEALNATGLSFHPSLVTRFVGSLLAKPFVILTGLSGSGKTKLAQAFVQWICKNAQQYSVVPVGADWTNREPLLGYPNALDAQDYVKPDNGALDLLLNANAHPAQPYFLILDEMNLSHVERYFADFLSVMESQEAIPLHAGGAQKRSGVPAAIKWPSNLFIIGTVNIDETTNMFSPKVLDRANTIEFRVTEREMAAFLNNPFGADKQPLNAAGASMAESFLKLSGIKAIPNDHADRQLINTTLISFFKELKKAGAEFGYRTATEILQLINQLEVIDSTLSLNKKLDIALMQKLLPKLHGSRRRLTPVLSTLGSLCFNGNGNIEHEVFEATGFDFEKDDRVLYPLSLEKITRMYKGAIDNGFTSFAEA</sequence>
<dbReference type="STRING" id="1176587.A8C56_08315"/>
<dbReference type="Proteomes" id="UP000077667">
    <property type="component" value="Chromosome"/>
</dbReference>
<proteinExistence type="predicted"/>